<keyword evidence="1" id="KW-0732">Signal</keyword>
<evidence type="ECO:0000313" key="2">
    <source>
        <dbReference type="EMBL" id="KAL2036664.1"/>
    </source>
</evidence>
<feature type="chain" id="PRO_5047365018" evidence="1">
    <location>
        <begin position="22"/>
        <end position="214"/>
    </location>
</feature>
<reference evidence="2 3" key="1">
    <citation type="submission" date="2024-09" db="EMBL/GenBank/DDBJ databases">
        <title>Rethinking Asexuality: The Enigmatic Case of Functional Sexual Genes in Lepraria (Stereocaulaceae).</title>
        <authorList>
            <person name="Doellman M."/>
            <person name="Sun Y."/>
            <person name="Barcenas-Pena A."/>
            <person name="Lumbsch H.T."/>
            <person name="Grewe F."/>
        </authorList>
    </citation>
    <scope>NUCLEOTIDE SEQUENCE [LARGE SCALE GENOMIC DNA]</scope>
    <source>
        <strain evidence="2 3">Mercado 3170</strain>
    </source>
</reference>
<organism evidence="2 3">
    <name type="scientific">Stereocaulon virgatum</name>
    <dbReference type="NCBI Taxonomy" id="373712"/>
    <lineage>
        <taxon>Eukaryota</taxon>
        <taxon>Fungi</taxon>
        <taxon>Dikarya</taxon>
        <taxon>Ascomycota</taxon>
        <taxon>Pezizomycotina</taxon>
        <taxon>Lecanoromycetes</taxon>
        <taxon>OSLEUM clade</taxon>
        <taxon>Lecanoromycetidae</taxon>
        <taxon>Lecanorales</taxon>
        <taxon>Lecanorineae</taxon>
        <taxon>Stereocaulaceae</taxon>
        <taxon>Stereocaulon</taxon>
    </lineage>
</organism>
<gene>
    <name evidence="2" type="ORF">N7G274_010614</name>
</gene>
<dbReference type="Proteomes" id="UP001590950">
    <property type="component" value="Unassembled WGS sequence"/>
</dbReference>
<feature type="signal peptide" evidence="1">
    <location>
        <begin position="1"/>
        <end position="21"/>
    </location>
</feature>
<comment type="caution">
    <text evidence="2">The sequence shown here is derived from an EMBL/GenBank/DDBJ whole genome shotgun (WGS) entry which is preliminary data.</text>
</comment>
<proteinExistence type="predicted"/>
<protein>
    <submittedName>
        <fullName evidence="2">Uncharacterized protein</fullName>
    </submittedName>
</protein>
<sequence length="214" mass="22143">MFLLYLIPLLVLLHASAPVSAQQVGSFFTAIYINGVPASPSQISCANMGQPNYCCITGQSCAWDDAGKVACCPAGSNCQGYAYGAGAGGQYQYYSSPTTYYQQPRTTTVYQGNGAVVPIVPVTVATVLTPVAPAPAPTYTYYTTPAAVAEVVTTNVGVCQGGYTTLTMANVGAPVRTVGCQVIFNGARKGTGEVGGKGFMMRVFGLVGMALWVA</sequence>
<accession>A0ABR3ZVW1</accession>
<evidence type="ECO:0000313" key="3">
    <source>
        <dbReference type="Proteomes" id="UP001590950"/>
    </source>
</evidence>
<name>A0ABR3ZVW1_9LECA</name>
<keyword evidence="3" id="KW-1185">Reference proteome</keyword>
<evidence type="ECO:0000256" key="1">
    <source>
        <dbReference type="SAM" id="SignalP"/>
    </source>
</evidence>
<dbReference type="EMBL" id="JBEFKJ010000057">
    <property type="protein sequence ID" value="KAL2036664.1"/>
    <property type="molecule type" value="Genomic_DNA"/>
</dbReference>